<dbReference type="EMBL" id="CM023479">
    <property type="protein sequence ID" value="KAH7975240.1"/>
    <property type="molecule type" value="Genomic_DNA"/>
</dbReference>
<protein>
    <submittedName>
        <fullName evidence="1">Uncharacterized protein</fullName>
    </submittedName>
</protein>
<dbReference type="Proteomes" id="UP000821865">
    <property type="component" value="Chromosome 10"/>
</dbReference>
<accession>A0ACB8DSB7</accession>
<sequence length="874" mass="93466">MERHRSLHTGEKPHKCQVCDRSFRLHTTMIQHLRIHTDERPYRCKTCSRSFRHGSSLQKHERMHTGERPYRCETCNQAFSALAVLKRHKRTHTGEWPFVCPVCDKSFAHGDVLTGEHSLGFLPTLNQKVIILESGSRQSPMASPKCGVSLSEDLYICLHHDDDDPLAELLAPDVVLTGEHSLGFLPTLNQEVIILKYGSRQSPMASPKCDVPLSEDLYICLHHDDDDPLAELLAPDVGAVEECSADGDTAALKASAALCLDAVDSGGGNHCGTLEAMVHSTKGSVSAESGTELYRKAASALKERVYSVGNDILLERQAKVTPQQSFETSANCRFVSSGNVCLFSKPGKRKTTISKTAPVGCTVEGVTGKEQTYVLVADAAHQGTVASSVTGAESTIALTHFGKYNIAGAVGSEQVYVLANDFSPSDLVTGSVTSAELTTASNDFAEYNIAGAMGEAQTYVLVPDAAPKAAVTGLATDAESMTAATVGAKGAEQAYILVAESSPHKSSAGLATSAESTTSSSSAVFAQWNEGSTTGAEQTYVLVAEPTPRSVLSGVQATASSPTVGKSSLVNATSLEQANVHESVPGFEAAGSVTSAESAASSMAGFDAFDATEVDEALAAFVKRESEHSEAAPGTSGTSSGAAEALRADSADRVAVSRLEPVDMTEEHSYSCRTGIFAVKQPVYVCPLCPFKTQHRSAFRPHQLLHTGEKPYKCELCGRGFRRHFSLETHMRTHTGERPYHCKVCDRSFSANSSYRIHMRVHTGERPYPCMMCDKAFLSSSALNRHTSVHSGKKLFKYEGCGKAFPHAVLLMSHKLRYCHPQLAGGSPSSSGENDRHAGEKPLVECSDAANVGERPFLGHAQGPEGSSRDDGIM</sequence>
<evidence type="ECO:0000313" key="1">
    <source>
        <dbReference type="EMBL" id="KAH7975240.1"/>
    </source>
</evidence>
<comment type="caution">
    <text evidence="1">The sequence shown here is derived from an EMBL/GenBank/DDBJ whole genome shotgun (WGS) entry which is preliminary data.</text>
</comment>
<keyword evidence="2" id="KW-1185">Reference proteome</keyword>
<proteinExistence type="predicted"/>
<name>A0ACB8DSB7_DERSI</name>
<reference evidence="1" key="1">
    <citation type="submission" date="2020-05" db="EMBL/GenBank/DDBJ databases">
        <title>Large-scale comparative analyses of tick genomes elucidate their genetic diversity and vector capacities.</title>
        <authorList>
            <person name="Jia N."/>
            <person name="Wang J."/>
            <person name="Shi W."/>
            <person name="Du L."/>
            <person name="Sun Y."/>
            <person name="Zhan W."/>
            <person name="Jiang J."/>
            <person name="Wang Q."/>
            <person name="Zhang B."/>
            <person name="Ji P."/>
            <person name="Sakyi L.B."/>
            <person name="Cui X."/>
            <person name="Yuan T."/>
            <person name="Jiang B."/>
            <person name="Yang W."/>
            <person name="Lam T.T.-Y."/>
            <person name="Chang Q."/>
            <person name="Ding S."/>
            <person name="Wang X."/>
            <person name="Zhu J."/>
            <person name="Ruan X."/>
            <person name="Zhao L."/>
            <person name="Wei J."/>
            <person name="Que T."/>
            <person name="Du C."/>
            <person name="Cheng J."/>
            <person name="Dai P."/>
            <person name="Han X."/>
            <person name="Huang E."/>
            <person name="Gao Y."/>
            <person name="Liu J."/>
            <person name="Shao H."/>
            <person name="Ye R."/>
            <person name="Li L."/>
            <person name="Wei W."/>
            <person name="Wang X."/>
            <person name="Wang C."/>
            <person name="Yang T."/>
            <person name="Huo Q."/>
            <person name="Li W."/>
            <person name="Guo W."/>
            <person name="Chen H."/>
            <person name="Zhou L."/>
            <person name="Ni X."/>
            <person name="Tian J."/>
            <person name="Zhou Y."/>
            <person name="Sheng Y."/>
            <person name="Liu T."/>
            <person name="Pan Y."/>
            <person name="Xia L."/>
            <person name="Li J."/>
            <person name="Zhao F."/>
            <person name="Cao W."/>
        </authorList>
    </citation>
    <scope>NUCLEOTIDE SEQUENCE</scope>
    <source>
        <strain evidence="1">Dsil-2018</strain>
    </source>
</reference>
<organism evidence="1 2">
    <name type="scientific">Dermacentor silvarum</name>
    <name type="common">Tick</name>
    <dbReference type="NCBI Taxonomy" id="543639"/>
    <lineage>
        <taxon>Eukaryota</taxon>
        <taxon>Metazoa</taxon>
        <taxon>Ecdysozoa</taxon>
        <taxon>Arthropoda</taxon>
        <taxon>Chelicerata</taxon>
        <taxon>Arachnida</taxon>
        <taxon>Acari</taxon>
        <taxon>Parasitiformes</taxon>
        <taxon>Ixodida</taxon>
        <taxon>Ixodoidea</taxon>
        <taxon>Ixodidae</taxon>
        <taxon>Rhipicephalinae</taxon>
        <taxon>Dermacentor</taxon>
    </lineage>
</organism>
<evidence type="ECO:0000313" key="2">
    <source>
        <dbReference type="Proteomes" id="UP000821865"/>
    </source>
</evidence>
<gene>
    <name evidence="1" type="ORF">HPB49_025302</name>
</gene>